<dbReference type="InterPro" id="IPR051675">
    <property type="entry name" value="Endo/Exo/Phosphatase_dom_1"/>
</dbReference>
<evidence type="ECO:0000256" key="1">
    <source>
        <dbReference type="SAM" id="Phobius"/>
    </source>
</evidence>
<dbReference type="EMBL" id="AMCI01006349">
    <property type="protein sequence ID" value="EJW94493.1"/>
    <property type="molecule type" value="Genomic_DNA"/>
</dbReference>
<name>J9FJA6_9ZZZZ</name>
<feature type="transmembrane region" description="Helical" evidence="1">
    <location>
        <begin position="15"/>
        <end position="33"/>
    </location>
</feature>
<comment type="caution">
    <text evidence="2">The sequence shown here is derived from an EMBL/GenBank/DDBJ whole genome shotgun (WGS) entry which is preliminary data.</text>
</comment>
<evidence type="ECO:0000313" key="2">
    <source>
        <dbReference type="EMBL" id="EJW94493.1"/>
    </source>
</evidence>
<dbReference type="GO" id="GO:0015628">
    <property type="term" value="P:protein secretion by the type II secretion system"/>
    <property type="evidence" value="ECO:0007669"/>
    <property type="project" value="TreeGrafter"/>
</dbReference>
<dbReference type="SUPFAM" id="SSF47781">
    <property type="entry name" value="RuvA domain 2-like"/>
    <property type="match status" value="3"/>
</dbReference>
<dbReference type="InterPro" id="IPR010994">
    <property type="entry name" value="RuvA_2-like"/>
</dbReference>
<organism evidence="2">
    <name type="scientific">gut metagenome</name>
    <dbReference type="NCBI Taxonomy" id="749906"/>
    <lineage>
        <taxon>unclassified sequences</taxon>
        <taxon>metagenomes</taxon>
        <taxon>organismal metagenomes</taxon>
    </lineage>
</organism>
<reference evidence="2" key="1">
    <citation type="journal article" date="2012" name="PLoS ONE">
        <title>Gene sets for utilization of primary and secondary nutrition supplies in the distal gut of endangered iberian lynx.</title>
        <authorList>
            <person name="Alcaide M."/>
            <person name="Messina E."/>
            <person name="Richter M."/>
            <person name="Bargiela R."/>
            <person name="Peplies J."/>
            <person name="Huws S.A."/>
            <person name="Newbold C.J."/>
            <person name="Golyshin P.N."/>
            <person name="Simon M.A."/>
            <person name="Lopez G."/>
            <person name="Yakimov M.M."/>
            <person name="Ferrer M."/>
        </authorList>
    </citation>
    <scope>NUCLEOTIDE SEQUENCE</scope>
</reference>
<sequence>MWLDFFYFSKSERRAIWVLLAGLLIWVFLVIFTPSSEEVPPPTEAEVAEIQMFLQQVQRVEAEKERRFAERRYPKREKRAVVLAPFDPNEADSATLLSLGLPPFLAHHILKYRQAGGVFRRPGDLARIYGLSDTLYRQLEPFITIGEAYQPKRDTAQWLRDRRAKRDSVKVFKYPEGTKVDLNRADTTELQQVPGIGSGIARMIVAYRNRLGGFYTVDQLKEIEYVEDGLLKWFTVTTDSIRRIPVNRAGLDRLRNHPYLNFYQAKVIVEYRRKRGKLTSLSQLSLYEEFTEKDLQRLSHYLSFE</sequence>
<dbReference type="AlphaFoldDB" id="J9FJA6"/>
<dbReference type="PANTHER" id="PTHR21180:SF32">
    <property type="entry name" value="ENDONUCLEASE_EXONUCLEASE_PHOSPHATASE FAMILY DOMAIN-CONTAINING PROTEIN 1"/>
    <property type="match status" value="1"/>
</dbReference>
<dbReference type="Gene3D" id="1.10.150.280">
    <property type="entry name" value="AF1531-like domain"/>
    <property type="match status" value="2"/>
</dbReference>
<dbReference type="GO" id="GO:0015627">
    <property type="term" value="C:type II protein secretion system complex"/>
    <property type="evidence" value="ECO:0007669"/>
    <property type="project" value="TreeGrafter"/>
</dbReference>
<dbReference type="Pfam" id="PF12836">
    <property type="entry name" value="HHH_3"/>
    <property type="match status" value="3"/>
</dbReference>
<protein>
    <recommendedName>
        <fullName evidence="3">Helix-hairpin-helix domain-containing protein</fullName>
    </recommendedName>
</protein>
<keyword evidence="1" id="KW-1133">Transmembrane helix</keyword>
<proteinExistence type="predicted"/>
<accession>J9FJA6</accession>
<keyword evidence="1" id="KW-0812">Transmembrane</keyword>
<dbReference type="PANTHER" id="PTHR21180">
    <property type="entry name" value="ENDONUCLEASE/EXONUCLEASE/PHOSPHATASE FAMILY DOMAIN-CONTAINING PROTEIN 1"/>
    <property type="match status" value="1"/>
</dbReference>
<gene>
    <name evidence="2" type="ORF">EVA_17411</name>
</gene>
<dbReference type="Gene3D" id="1.10.150.320">
    <property type="entry name" value="Photosystem II 12 kDa extrinsic protein"/>
    <property type="match status" value="1"/>
</dbReference>
<keyword evidence="1" id="KW-0472">Membrane</keyword>
<evidence type="ECO:0008006" key="3">
    <source>
        <dbReference type="Google" id="ProtNLM"/>
    </source>
</evidence>